<protein>
    <recommendedName>
        <fullName evidence="4">C4-dicarboxylate ABC transporter substrate-binding protein</fullName>
    </recommendedName>
</protein>
<keyword evidence="3" id="KW-1185">Reference proteome</keyword>
<name>A0AAN1XA52_9PROT</name>
<dbReference type="Proteomes" id="UP001320326">
    <property type="component" value="Chromosome"/>
</dbReference>
<dbReference type="KEGG" id="seme:MIZ01_1389"/>
<dbReference type="InterPro" id="IPR011852">
    <property type="entry name" value="TRAP_TAXI"/>
</dbReference>
<feature type="transmembrane region" description="Helical" evidence="1">
    <location>
        <begin position="21"/>
        <end position="45"/>
    </location>
</feature>
<evidence type="ECO:0000313" key="2">
    <source>
        <dbReference type="EMBL" id="BCK87598.1"/>
    </source>
</evidence>
<dbReference type="PANTHER" id="PTHR42941:SF1">
    <property type="entry name" value="SLL1037 PROTEIN"/>
    <property type="match status" value="1"/>
</dbReference>
<dbReference type="Gene3D" id="3.40.190.10">
    <property type="entry name" value="Periplasmic binding protein-like II"/>
    <property type="match status" value="2"/>
</dbReference>
<evidence type="ECO:0000256" key="1">
    <source>
        <dbReference type="SAM" id="Phobius"/>
    </source>
</evidence>
<reference evidence="2 3" key="1">
    <citation type="journal article" date="2022" name="Int. J. Syst. Evol. Microbiol.">
        <title>&lt;i&gt;Sideroxyarcus emersonii&lt;/i&gt; gen. nov. sp. nov., a neutrophilic, microaerobic iron- and thiosulfate-oxidizing bacterium isolated from iron-rich wetland sediment.</title>
        <authorList>
            <person name="Kato S."/>
            <person name="Itoh T."/>
            <person name="Iino T."/>
            <person name="Ohkuma M."/>
        </authorList>
    </citation>
    <scope>NUCLEOTIDE SEQUENCE [LARGE SCALE GENOMIC DNA]</scope>
    <source>
        <strain evidence="2 3">MIZ01</strain>
    </source>
</reference>
<evidence type="ECO:0008006" key="4">
    <source>
        <dbReference type="Google" id="ProtNLM"/>
    </source>
</evidence>
<gene>
    <name evidence="2" type="ORF">MIZ01_1389</name>
</gene>
<keyword evidence="1" id="KW-0812">Transmembrane</keyword>
<sequence>MNSMHAYLARKLAQLKAITGISLLMSASGILLVVFAASMAILVFINSATPTTITIASGPKGSSYQNNAEKYKAILAKQGITVNIVPSEGSMDNLRMLSNPAVKVDVGFVMGGEVGNTDIEHLMSLGNVAYQPLMIFYRGKPKKLLSDFKGRRLDIDLEGSGTHTLALALLKANGVVPNDGTTLLATGEDPAKALLDNRVDAVFLMSDSTSIDTIRSLLHNPDVHLFNFTQAEGYTRRIEYLNMLEIPRGALDFGKDIPPADLNLVGPTVELIARDNLHPALSDVLLEAAQEVHGKPGLYKKRGEFPNPAEHEFRISKDASRYYTSGKSFLYRTFPFWIASLISRALEAIVPVVILLVPALKIAPAVYRWRIRSRIYRWYRALLELERNAIRSSFDPARRDEFLQQLERIEDAANRIVVPAAFGDLLYELRLHINFVRGNLLSKNPQP</sequence>
<keyword evidence="1" id="KW-1133">Transmembrane helix</keyword>
<feature type="transmembrane region" description="Helical" evidence="1">
    <location>
        <begin position="348"/>
        <end position="367"/>
    </location>
</feature>
<dbReference type="SUPFAM" id="SSF53850">
    <property type="entry name" value="Periplasmic binding protein-like II"/>
    <property type="match status" value="1"/>
</dbReference>
<keyword evidence="1" id="KW-0472">Membrane</keyword>
<dbReference type="RefSeq" id="WP_237246168.1">
    <property type="nucleotide sequence ID" value="NZ_AP023423.1"/>
</dbReference>
<proteinExistence type="predicted"/>
<dbReference type="AlphaFoldDB" id="A0AAN1XA52"/>
<dbReference type="PANTHER" id="PTHR42941">
    <property type="entry name" value="SLL1037 PROTEIN"/>
    <property type="match status" value="1"/>
</dbReference>
<dbReference type="Pfam" id="PF16868">
    <property type="entry name" value="NMT1_3"/>
    <property type="match status" value="1"/>
</dbReference>
<organism evidence="2 3">
    <name type="scientific">Sideroxyarcus emersonii</name>
    <dbReference type="NCBI Taxonomy" id="2764705"/>
    <lineage>
        <taxon>Bacteria</taxon>
        <taxon>Pseudomonadati</taxon>
        <taxon>Pseudomonadota</taxon>
        <taxon>Betaproteobacteria</taxon>
        <taxon>Nitrosomonadales</taxon>
        <taxon>Gallionellaceae</taxon>
        <taxon>Sideroxyarcus</taxon>
    </lineage>
</organism>
<accession>A0AAN1XA52</accession>
<dbReference type="EMBL" id="AP023423">
    <property type="protein sequence ID" value="BCK87598.1"/>
    <property type="molecule type" value="Genomic_DNA"/>
</dbReference>
<evidence type="ECO:0000313" key="3">
    <source>
        <dbReference type="Proteomes" id="UP001320326"/>
    </source>
</evidence>